<keyword evidence="7" id="KW-1185">Reference proteome</keyword>
<comment type="similarity">
    <text evidence="1">Belongs to the peptidase C40 family.</text>
</comment>
<accession>T0HJ50</accession>
<keyword evidence="2" id="KW-0645">Protease</keyword>
<evidence type="ECO:0000256" key="4">
    <source>
        <dbReference type="ARBA" id="ARBA00022807"/>
    </source>
</evidence>
<keyword evidence="3" id="KW-0378">Hydrolase</keyword>
<reference evidence="6 7" key="1">
    <citation type="journal article" date="2013" name="Genome Announc.">
        <title>Draft Genome Sequence of Sphingobium lactosutens Strain DS20T, Isolated from a Hexachlorocyclohexane Dumpsite.</title>
        <authorList>
            <person name="Kumar R."/>
            <person name="Dwivedi V."/>
            <person name="Negi V."/>
            <person name="Khurana J.P."/>
            <person name="Lal R."/>
        </authorList>
    </citation>
    <scope>NUCLEOTIDE SEQUENCE [LARGE SCALE GENOMIC DNA]</scope>
    <source>
        <strain evidence="6 7">DS20</strain>
    </source>
</reference>
<organism evidence="6 7">
    <name type="scientific">Sphingobium lactosutens DS20</name>
    <dbReference type="NCBI Taxonomy" id="1331060"/>
    <lineage>
        <taxon>Bacteria</taxon>
        <taxon>Pseudomonadati</taxon>
        <taxon>Pseudomonadota</taxon>
        <taxon>Alphaproteobacteria</taxon>
        <taxon>Sphingomonadales</taxon>
        <taxon>Sphingomonadaceae</taxon>
        <taxon>Sphingobium</taxon>
    </lineage>
</organism>
<dbReference type="EMBL" id="ATDP01000077">
    <property type="protein sequence ID" value="EQB16326.1"/>
    <property type="molecule type" value="Genomic_DNA"/>
</dbReference>
<protein>
    <recommendedName>
        <fullName evidence="5">NlpC/P60 domain-containing protein</fullName>
    </recommendedName>
</protein>
<dbReference type="Gene3D" id="3.90.1720.10">
    <property type="entry name" value="endopeptidase domain like (from Nostoc punctiforme)"/>
    <property type="match status" value="1"/>
</dbReference>
<dbReference type="InterPro" id="IPR000064">
    <property type="entry name" value="NLP_P60_dom"/>
</dbReference>
<dbReference type="eggNOG" id="COG0791">
    <property type="taxonomic scope" value="Bacteria"/>
</dbReference>
<dbReference type="AlphaFoldDB" id="T0HJ50"/>
<dbReference type="Proteomes" id="UP000015531">
    <property type="component" value="Unassembled WGS sequence"/>
</dbReference>
<dbReference type="PROSITE" id="PS51935">
    <property type="entry name" value="NLPC_P60"/>
    <property type="match status" value="1"/>
</dbReference>
<comment type="caution">
    <text evidence="6">The sequence shown here is derived from an EMBL/GenBank/DDBJ whole genome shotgun (WGS) entry which is preliminary data.</text>
</comment>
<feature type="domain" description="NlpC/P60" evidence="5">
    <location>
        <begin position="4"/>
        <end position="127"/>
    </location>
</feature>
<dbReference type="RefSeq" id="WP_021225483.1">
    <property type="nucleotide sequence ID" value="NZ_ATDP01000077.1"/>
</dbReference>
<proteinExistence type="inferred from homology"/>
<dbReference type="GO" id="GO:0006508">
    <property type="term" value="P:proteolysis"/>
    <property type="evidence" value="ECO:0007669"/>
    <property type="project" value="UniProtKB-KW"/>
</dbReference>
<evidence type="ECO:0000313" key="6">
    <source>
        <dbReference type="EMBL" id="EQB16326.1"/>
    </source>
</evidence>
<evidence type="ECO:0000256" key="3">
    <source>
        <dbReference type="ARBA" id="ARBA00022801"/>
    </source>
</evidence>
<evidence type="ECO:0000259" key="5">
    <source>
        <dbReference type="PROSITE" id="PS51935"/>
    </source>
</evidence>
<sequence length="127" mass="13144">MSGEDGAAAIVAAARALVGVPFRLHGRGRDGLDCVGVAALALGRAAPRAYGLRSGDAERAARWLEVAGLRPVAEGQAGDLALVRPGPLQLHLMIGTGAGFVHAHAGLRRVVEMPGDSPWPIIGWWRG</sequence>
<gene>
    <name evidence="6" type="ORF">RLDS_08395</name>
</gene>
<evidence type="ECO:0000313" key="7">
    <source>
        <dbReference type="Proteomes" id="UP000015531"/>
    </source>
</evidence>
<evidence type="ECO:0000256" key="1">
    <source>
        <dbReference type="ARBA" id="ARBA00007074"/>
    </source>
</evidence>
<dbReference type="SUPFAM" id="SSF54001">
    <property type="entry name" value="Cysteine proteinases"/>
    <property type="match status" value="1"/>
</dbReference>
<name>T0HJ50_9SPHN</name>
<dbReference type="InterPro" id="IPR038765">
    <property type="entry name" value="Papain-like_cys_pep_sf"/>
</dbReference>
<evidence type="ECO:0000256" key="2">
    <source>
        <dbReference type="ARBA" id="ARBA00022670"/>
    </source>
</evidence>
<dbReference type="PATRIC" id="fig|1331060.3.peg.1595"/>
<dbReference type="GO" id="GO:0008234">
    <property type="term" value="F:cysteine-type peptidase activity"/>
    <property type="evidence" value="ECO:0007669"/>
    <property type="project" value="UniProtKB-KW"/>
</dbReference>
<keyword evidence="4" id="KW-0788">Thiol protease</keyword>